<dbReference type="GO" id="GO:0006364">
    <property type="term" value="P:rRNA processing"/>
    <property type="evidence" value="ECO:0007669"/>
    <property type="project" value="TreeGrafter"/>
</dbReference>
<evidence type="ECO:0000256" key="2">
    <source>
        <dbReference type="SAM" id="MobiDB-lite"/>
    </source>
</evidence>
<organism evidence="3 4">
    <name type="scientific">Mucor velutinosus</name>
    <dbReference type="NCBI Taxonomy" id="708070"/>
    <lineage>
        <taxon>Eukaryota</taxon>
        <taxon>Fungi</taxon>
        <taxon>Fungi incertae sedis</taxon>
        <taxon>Mucoromycota</taxon>
        <taxon>Mucoromycotina</taxon>
        <taxon>Mucoromycetes</taxon>
        <taxon>Mucorales</taxon>
        <taxon>Mucorineae</taxon>
        <taxon>Mucoraceae</taxon>
        <taxon>Mucor</taxon>
    </lineage>
</organism>
<proteinExistence type="inferred from homology"/>
<dbReference type="InterPro" id="IPR007955">
    <property type="entry name" value="Bystin"/>
</dbReference>
<dbReference type="EMBL" id="JASEJX010000014">
    <property type="protein sequence ID" value="KAK4516645.1"/>
    <property type="molecule type" value="Genomic_DNA"/>
</dbReference>
<protein>
    <recommendedName>
        <fullName evidence="5">Bystin</fullName>
    </recommendedName>
</protein>
<feature type="region of interest" description="Disordered" evidence="2">
    <location>
        <begin position="401"/>
        <end position="432"/>
    </location>
</feature>
<evidence type="ECO:0000313" key="3">
    <source>
        <dbReference type="EMBL" id="KAK4516645.1"/>
    </source>
</evidence>
<comment type="caution">
    <text evidence="3">The sequence shown here is derived from an EMBL/GenBank/DDBJ whole genome shotgun (WGS) entry which is preliminary data.</text>
</comment>
<evidence type="ECO:0000256" key="1">
    <source>
        <dbReference type="ARBA" id="ARBA00007114"/>
    </source>
</evidence>
<dbReference type="RefSeq" id="XP_064683311.1">
    <property type="nucleotide sequence ID" value="XM_064830809.1"/>
</dbReference>
<dbReference type="PANTHER" id="PTHR12821:SF0">
    <property type="entry name" value="BYSTIN"/>
    <property type="match status" value="1"/>
</dbReference>
<keyword evidence="4" id="KW-1185">Reference proteome</keyword>
<dbReference type="Proteomes" id="UP001304243">
    <property type="component" value="Unassembled WGS sequence"/>
</dbReference>
<dbReference type="GO" id="GO:0005737">
    <property type="term" value="C:cytoplasm"/>
    <property type="evidence" value="ECO:0007669"/>
    <property type="project" value="TreeGrafter"/>
</dbReference>
<dbReference type="GeneID" id="89955308"/>
<dbReference type="Pfam" id="PF05291">
    <property type="entry name" value="Bystin"/>
    <property type="match status" value="1"/>
</dbReference>
<name>A0AAN7DL32_9FUNG</name>
<dbReference type="PANTHER" id="PTHR12821">
    <property type="entry name" value="BYSTIN"/>
    <property type="match status" value="1"/>
</dbReference>
<comment type="similarity">
    <text evidence="1">Belongs to the bystin family.</text>
</comment>
<dbReference type="AlphaFoldDB" id="A0AAN7DL32"/>
<dbReference type="GO" id="GO:0030515">
    <property type="term" value="F:snoRNA binding"/>
    <property type="evidence" value="ECO:0007669"/>
    <property type="project" value="TreeGrafter"/>
</dbReference>
<evidence type="ECO:0008006" key="5">
    <source>
        <dbReference type="Google" id="ProtNLM"/>
    </source>
</evidence>
<accession>A0AAN7DL32</accession>
<reference evidence="3 4" key="1">
    <citation type="submission" date="2022-11" db="EMBL/GenBank/DDBJ databases">
        <title>Mucor velutinosus strain NIH1002 WGS.</title>
        <authorList>
            <person name="Subramanian P."/>
            <person name="Mullikin J.C."/>
            <person name="Segre J.A."/>
            <person name="Zelazny A.M."/>
        </authorList>
    </citation>
    <scope>NUCLEOTIDE SEQUENCE [LARGE SCALE GENOMIC DNA]</scope>
    <source>
        <strain evidence="3 4">NIH1002</strain>
    </source>
</reference>
<evidence type="ECO:0000313" key="4">
    <source>
        <dbReference type="Proteomes" id="UP001304243"/>
    </source>
</evidence>
<dbReference type="GO" id="GO:0005730">
    <property type="term" value="C:nucleolus"/>
    <property type="evidence" value="ECO:0007669"/>
    <property type="project" value="TreeGrafter"/>
</dbReference>
<gene>
    <name evidence="3" type="ORF">ATC70_011622</name>
</gene>
<dbReference type="GO" id="GO:0030688">
    <property type="term" value="C:preribosome, small subunit precursor"/>
    <property type="evidence" value="ECO:0007669"/>
    <property type="project" value="TreeGrafter"/>
</dbReference>
<sequence>MGKDPLLKNSTSRLYSPWQLDENETWVKKPHRFGLMAKEDDFETFIDEDMTRTILRIEQEQLERIQRLREEDSADDDGLISRQAQKLDIHSSPASNQAFQISLLNQESSGSFSVPQEQQTSLMTLKEAVLSKEASKKDHSLSASNSQVIQIYKKIGSSLARFQSTMNRLPKALKIIPSLPNWDEVLLLTEPSSWTPQAMCEITRLFLTNVKATQTKQFFQFVLLHGVRNDLAKSANSQLDPALYTALKKALACNPALFMKGLLFPLCESNTCSVAEACILANVLGQTKIPALQSATALLRLSEQFFTLPICILVQVFLQKKQALPYRVVDMLVFKYFCQREESPQQPPIIWYQSLLMFVQSYSIDMVPTQKTALLALMQRVTRNELSIMIEKTIKSAIKSNDQELETDDSDDTAACNEDSSSDQSDDGMMID</sequence>
<feature type="compositionally biased region" description="Acidic residues" evidence="2">
    <location>
        <begin position="403"/>
        <end position="412"/>
    </location>
</feature>